<dbReference type="InParanoid" id="A0A078B8U5"/>
<keyword evidence="1" id="KW-0732">Signal</keyword>
<evidence type="ECO:0000313" key="2">
    <source>
        <dbReference type="EMBL" id="CDW89963.1"/>
    </source>
</evidence>
<proteinExistence type="predicted"/>
<accession>A0A078B8U5</accession>
<gene>
    <name evidence="2" type="primary">Contig3818.g4083</name>
    <name evidence="2" type="ORF">STYLEM_19103</name>
</gene>
<feature type="chain" id="PRO_5001729885" evidence="1">
    <location>
        <begin position="27"/>
        <end position="355"/>
    </location>
</feature>
<dbReference type="AlphaFoldDB" id="A0A078B8U5"/>
<dbReference type="Proteomes" id="UP000039865">
    <property type="component" value="Unassembled WGS sequence"/>
</dbReference>
<protein>
    <submittedName>
        <fullName evidence="2">Uncharacterized protein</fullName>
    </submittedName>
</protein>
<reference evidence="2 3" key="1">
    <citation type="submission" date="2014-06" db="EMBL/GenBank/DDBJ databases">
        <authorList>
            <person name="Swart Estienne"/>
        </authorList>
    </citation>
    <scope>NUCLEOTIDE SEQUENCE [LARGE SCALE GENOMIC DNA]</scope>
    <source>
        <strain evidence="2 3">130c</strain>
    </source>
</reference>
<evidence type="ECO:0000313" key="3">
    <source>
        <dbReference type="Proteomes" id="UP000039865"/>
    </source>
</evidence>
<dbReference type="EMBL" id="CCKQ01018024">
    <property type="protein sequence ID" value="CDW89963.1"/>
    <property type="molecule type" value="Genomic_DNA"/>
</dbReference>
<keyword evidence="3" id="KW-1185">Reference proteome</keyword>
<evidence type="ECO:0000256" key="1">
    <source>
        <dbReference type="SAM" id="SignalP"/>
    </source>
</evidence>
<feature type="signal peptide" evidence="1">
    <location>
        <begin position="1"/>
        <end position="26"/>
    </location>
</feature>
<name>A0A078B8U5_STYLE</name>
<organism evidence="2 3">
    <name type="scientific">Stylonychia lemnae</name>
    <name type="common">Ciliate</name>
    <dbReference type="NCBI Taxonomy" id="5949"/>
    <lineage>
        <taxon>Eukaryota</taxon>
        <taxon>Sar</taxon>
        <taxon>Alveolata</taxon>
        <taxon>Ciliophora</taxon>
        <taxon>Intramacronucleata</taxon>
        <taxon>Spirotrichea</taxon>
        <taxon>Stichotrichia</taxon>
        <taxon>Sporadotrichida</taxon>
        <taxon>Oxytrichidae</taxon>
        <taxon>Stylonychinae</taxon>
        <taxon>Stylonychia</taxon>
    </lineage>
</organism>
<sequence length="355" mass="40855">MINCSSRLMIIIWCQLTMKMISLTQSHQHQDRLMLGNDVFSITHQFQQIQTISNSEEVSAYCNYDKKFLLTGFNNYKIGVYVFHEGNYQLCTSIRTTPPLQTYTAIVSLFKLTERLFLVILGKTKICIRVVEIDPHRWQQVEHHKIGCYSSSIVDIKRVSESKFIAQTSKKIIMFDYTVEGYDKLFRFKNDSGGNQNINGQNNCNSNYPMDNALQIPPNNNGNSRYLDPNDLANMIIFPFYDPWDLPYIIGEQLKLYDTKTKQHIGQLEGVNRELVTTLGLSIQPRYPLFIISTTFIKYSLSFSFGINCSANCSSGLIPESLARITGLIFMSNYGDRIKKHCRQSRFLANTFQVV</sequence>